<evidence type="ECO:0000256" key="1">
    <source>
        <dbReference type="ARBA" id="ARBA00005417"/>
    </source>
</evidence>
<sequence>LLSEFTVVENIMMPNLIAHFNVEKAYNKSLELMKLLGIYEKKDSKPNKLSGGESQRVAIARALINAPEIILADEPTGNLDAQTAETIKGMLFDIAKKFGHTMIIVTHNRSIVEEADTTYQLQDGILNHLLDHIN</sequence>
<reference evidence="3" key="1">
    <citation type="journal article" date="2014" name="Front. Microbiol.">
        <title>High frequency of phylogenetically diverse reductive dehalogenase-homologous genes in deep subseafloor sedimentary metagenomes.</title>
        <authorList>
            <person name="Kawai M."/>
            <person name="Futagami T."/>
            <person name="Toyoda A."/>
            <person name="Takaki Y."/>
            <person name="Nishi S."/>
            <person name="Hori S."/>
            <person name="Arai W."/>
            <person name="Tsubouchi T."/>
            <person name="Morono Y."/>
            <person name="Uchiyama I."/>
            <person name="Ito T."/>
            <person name="Fujiyama A."/>
            <person name="Inagaki F."/>
            <person name="Takami H."/>
        </authorList>
    </citation>
    <scope>NUCLEOTIDE SEQUENCE</scope>
    <source>
        <strain evidence="3">Expedition CK06-06</strain>
    </source>
</reference>
<name>X1FQH9_9ZZZZ</name>
<protein>
    <recommendedName>
        <fullName evidence="2">ABC transporter domain-containing protein</fullName>
    </recommendedName>
</protein>
<comment type="caution">
    <text evidence="3">The sequence shown here is derived from an EMBL/GenBank/DDBJ whole genome shotgun (WGS) entry which is preliminary data.</text>
</comment>
<dbReference type="Gene3D" id="3.40.50.300">
    <property type="entry name" value="P-loop containing nucleotide triphosphate hydrolases"/>
    <property type="match status" value="1"/>
</dbReference>
<dbReference type="EMBL" id="BARU01024218">
    <property type="protein sequence ID" value="GAH47931.1"/>
    <property type="molecule type" value="Genomic_DNA"/>
</dbReference>
<gene>
    <name evidence="3" type="ORF">S03H2_39202</name>
</gene>
<dbReference type="Pfam" id="PF00005">
    <property type="entry name" value="ABC_tran"/>
    <property type="match status" value="1"/>
</dbReference>
<feature type="domain" description="ABC transporter" evidence="2">
    <location>
        <begin position="3"/>
        <end position="76"/>
    </location>
</feature>
<accession>X1FQH9</accession>
<dbReference type="GO" id="GO:0005524">
    <property type="term" value="F:ATP binding"/>
    <property type="evidence" value="ECO:0007669"/>
    <property type="project" value="InterPro"/>
</dbReference>
<evidence type="ECO:0000313" key="3">
    <source>
        <dbReference type="EMBL" id="GAH47931.1"/>
    </source>
</evidence>
<dbReference type="PANTHER" id="PTHR42798">
    <property type="entry name" value="LIPOPROTEIN-RELEASING SYSTEM ATP-BINDING PROTEIN LOLD"/>
    <property type="match status" value="1"/>
</dbReference>
<evidence type="ECO:0000259" key="2">
    <source>
        <dbReference type="Pfam" id="PF00005"/>
    </source>
</evidence>
<comment type="similarity">
    <text evidence="1">Belongs to the ABC transporter superfamily.</text>
</comment>
<dbReference type="GO" id="GO:0016887">
    <property type="term" value="F:ATP hydrolysis activity"/>
    <property type="evidence" value="ECO:0007669"/>
    <property type="project" value="InterPro"/>
</dbReference>
<dbReference type="SUPFAM" id="SSF52540">
    <property type="entry name" value="P-loop containing nucleoside triphosphate hydrolases"/>
    <property type="match status" value="1"/>
</dbReference>
<dbReference type="InterPro" id="IPR027417">
    <property type="entry name" value="P-loop_NTPase"/>
</dbReference>
<dbReference type="InterPro" id="IPR003439">
    <property type="entry name" value="ABC_transporter-like_ATP-bd"/>
</dbReference>
<dbReference type="PANTHER" id="PTHR42798:SF7">
    <property type="entry name" value="ALPHA-D-RIBOSE 1-METHYLPHOSPHONATE 5-TRIPHOSPHATE SYNTHASE SUBUNIT PHNL"/>
    <property type="match status" value="1"/>
</dbReference>
<feature type="non-terminal residue" evidence="3">
    <location>
        <position position="1"/>
    </location>
</feature>
<organism evidence="3">
    <name type="scientific">marine sediment metagenome</name>
    <dbReference type="NCBI Taxonomy" id="412755"/>
    <lineage>
        <taxon>unclassified sequences</taxon>
        <taxon>metagenomes</taxon>
        <taxon>ecological metagenomes</taxon>
    </lineage>
</organism>
<proteinExistence type="inferred from homology"/>
<dbReference type="AlphaFoldDB" id="X1FQH9"/>